<dbReference type="InterPro" id="IPR019821">
    <property type="entry name" value="Kinesin_motor_CS"/>
</dbReference>
<dbReference type="InterPro" id="IPR027417">
    <property type="entry name" value="P-loop_NTPase"/>
</dbReference>
<evidence type="ECO:0000256" key="8">
    <source>
        <dbReference type="SAM" id="MobiDB-lite"/>
    </source>
</evidence>
<name>A0ABR1G0N1_AURAN</name>
<feature type="region of interest" description="Disordered" evidence="8">
    <location>
        <begin position="657"/>
        <end position="716"/>
    </location>
</feature>
<reference evidence="10 11" key="1">
    <citation type="submission" date="2024-03" db="EMBL/GenBank/DDBJ databases">
        <title>Aureococcus anophagefferens CCMP1851 and Kratosvirus quantuckense: Draft genome of a second virus-susceptible host strain in the model system.</title>
        <authorList>
            <person name="Chase E."/>
            <person name="Truchon A.R."/>
            <person name="Schepens W."/>
            <person name="Wilhelm S.W."/>
        </authorList>
    </citation>
    <scope>NUCLEOTIDE SEQUENCE [LARGE SCALE GENOMIC DNA]</scope>
    <source>
        <strain evidence="10 11">CCMP1851</strain>
    </source>
</reference>
<feature type="compositionally biased region" description="Low complexity" evidence="8">
    <location>
        <begin position="689"/>
        <end position="709"/>
    </location>
</feature>
<dbReference type="SUPFAM" id="SSF52540">
    <property type="entry name" value="P-loop containing nucleoside triphosphate hydrolases"/>
    <property type="match status" value="1"/>
</dbReference>
<feature type="binding site" evidence="6">
    <location>
        <begin position="107"/>
        <end position="114"/>
    </location>
    <ligand>
        <name>ATP</name>
        <dbReference type="ChEBI" id="CHEBI:30616"/>
    </ligand>
</feature>
<evidence type="ECO:0000256" key="1">
    <source>
        <dbReference type="ARBA" id="ARBA00004496"/>
    </source>
</evidence>
<dbReference type="PRINTS" id="PR00380">
    <property type="entry name" value="KINESINHEAVY"/>
</dbReference>
<dbReference type="PANTHER" id="PTHR47969">
    <property type="entry name" value="CHROMOSOME-ASSOCIATED KINESIN KIF4A-RELATED"/>
    <property type="match status" value="1"/>
</dbReference>
<sequence>MSPDGTLREKRVCVAVRCRPLSARELGAGSGKIVSLEQFKKVVVSDPVEAAHREGPGWARAFAFDAVFGDDAALGRERQQEDVYRGLGVPLLAHAWRGYNASIFAYGQTGSGKTFSMLGGAAPTSSLRDGGDRGLIPRVCCGLFDAADAHAKSHDIAIEASYMEIYNETVRDLLLPTGKALRVREHPRDGACVPDLTVVRVANREELVALLQVGSKSRATAATRGNARSSRSHAVFTLALSRRKRGGDVDTDDGGAFAADAWWRDVDLDASSSRATIRLVDLAGSERVAVTGGAGQGRDAPNFKGSDLGRFPLVSADFWTSDHPTERSRRVDAFSGTRARGTLALKRRRIAQVTGTDGARLREAKSINRSLATLCDVIEALAANSRSTNGAPAKPRFVPYRNSALTWLLKDSLGGNAFATMLATVSPSEDHYEETLATLKYAARARKVRSKASVNAVEDLPSESDVESSVAATPPLLAAPLARKGAAEDPEDSVLSTSTGAPRWPRLTNLNPDPAFAGRGSLGVHEGATVLGSSAEAGVALLAGSGVRPRHAVVCSSAANDVVVLCALPGAETHVDGRLVLAEPAEGDASVAVATVLKHGSRVVFARTLAFRFEAYPDDDLARRDATAEWHAAQDEVDAGVVARRARRRVAVAVAASVARAAAAPPSDDSSDSEDMEPLSPPPPERPPLDLAPRPRFEPVSSPRSRSSPPGRPPRP</sequence>
<dbReference type="InterPro" id="IPR027640">
    <property type="entry name" value="Kinesin-like_fam"/>
</dbReference>
<comment type="subcellular location">
    <subcellularLocation>
        <location evidence="1">Cytoplasm</location>
    </subcellularLocation>
</comment>
<keyword evidence="2" id="KW-0963">Cytoplasm</keyword>
<dbReference type="InterPro" id="IPR036961">
    <property type="entry name" value="Kinesin_motor_dom_sf"/>
</dbReference>
<dbReference type="Pfam" id="PF00225">
    <property type="entry name" value="Kinesin"/>
    <property type="match status" value="2"/>
</dbReference>
<feature type="domain" description="Kinesin motor" evidence="9">
    <location>
        <begin position="11"/>
        <end position="448"/>
    </location>
</feature>
<dbReference type="PROSITE" id="PS00411">
    <property type="entry name" value="KINESIN_MOTOR_1"/>
    <property type="match status" value="1"/>
</dbReference>
<evidence type="ECO:0000256" key="5">
    <source>
        <dbReference type="ARBA" id="ARBA00023054"/>
    </source>
</evidence>
<organism evidence="10 11">
    <name type="scientific">Aureococcus anophagefferens</name>
    <name type="common">Harmful bloom alga</name>
    <dbReference type="NCBI Taxonomy" id="44056"/>
    <lineage>
        <taxon>Eukaryota</taxon>
        <taxon>Sar</taxon>
        <taxon>Stramenopiles</taxon>
        <taxon>Ochrophyta</taxon>
        <taxon>Pelagophyceae</taxon>
        <taxon>Pelagomonadales</taxon>
        <taxon>Pelagomonadaceae</taxon>
        <taxon>Aureococcus</taxon>
    </lineage>
</organism>
<comment type="caution">
    <text evidence="10">The sequence shown here is derived from an EMBL/GenBank/DDBJ whole genome shotgun (WGS) entry which is preliminary data.</text>
</comment>
<keyword evidence="3 6" id="KW-0547">Nucleotide-binding</keyword>
<dbReference type="EMBL" id="JBBJCI010000152">
    <property type="protein sequence ID" value="KAK7241876.1"/>
    <property type="molecule type" value="Genomic_DNA"/>
</dbReference>
<dbReference type="Gene3D" id="3.40.850.10">
    <property type="entry name" value="Kinesin motor domain"/>
    <property type="match status" value="1"/>
</dbReference>
<dbReference type="PANTHER" id="PTHR47969:SF15">
    <property type="entry name" value="CHROMOSOME-ASSOCIATED KINESIN KIF4A-RELATED"/>
    <property type="match status" value="1"/>
</dbReference>
<comment type="similarity">
    <text evidence="6 7">Belongs to the TRAFAC class myosin-kinesin ATPase superfamily. Kinesin family.</text>
</comment>
<evidence type="ECO:0000256" key="2">
    <source>
        <dbReference type="ARBA" id="ARBA00022490"/>
    </source>
</evidence>
<feature type="region of interest" description="Disordered" evidence="8">
    <location>
        <begin position="452"/>
        <end position="471"/>
    </location>
</feature>
<keyword evidence="5" id="KW-0175">Coiled coil</keyword>
<evidence type="ECO:0000256" key="4">
    <source>
        <dbReference type="ARBA" id="ARBA00022840"/>
    </source>
</evidence>
<evidence type="ECO:0000259" key="9">
    <source>
        <dbReference type="PROSITE" id="PS50067"/>
    </source>
</evidence>
<evidence type="ECO:0000313" key="10">
    <source>
        <dbReference type="EMBL" id="KAK7241876.1"/>
    </source>
</evidence>
<dbReference type="InterPro" id="IPR008984">
    <property type="entry name" value="SMAD_FHA_dom_sf"/>
</dbReference>
<protein>
    <recommendedName>
        <fullName evidence="7">Kinesin-like protein</fullName>
    </recommendedName>
</protein>
<evidence type="ECO:0000256" key="3">
    <source>
        <dbReference type="ARBA" id="ARBA00022741"/>
    </source>
</evidence>
<dbReference type="InterPro" id="IPR001752">
    <property type="entry name" value="Kinesin_motor_dom"/>
</dbReference>
<accession>A0ABR1G0N1</accession>
<dbReference type="PROSITE" id="PS50067">
    <property type="entry name" value="KINESIN_MOTOR_2"/>
    <property type="match status" value="1"/>
</dbReference>
<gene>
    <name evidence="10" type="ORF">SO694_00019318</name>
</gene>
<evidence type="ECO:0000256" key="7">
    <source>
        <dbReference type="RuleBase" id="RU000394"/>
    </source>
</evidence>
<keyword evidence="4 6" id="KW-0067">ATP-binding</keyword>
<keyword evidence="6 7" id="KW-0505">Motor protein</keyword>
<evidence type="ECO:0000256" key="6">
    <source>
        <dbReference type="PROSITE-ProRule" id="PRU00283"/>
    </source>
</evidence>
<evidence type="ECO:0000313" key="11">
    <source>
        <dbReference type="Proteomes" id="UP001363151"/>
    </source>
</evidence>
<feature type="compositionally biased region" description="Low complexity" evidence="8">
    <location>
        <begin position="657"/>
        <end position="668"/>
    </location>
</feature>
<dbReference type="SUPFAM" id="SSF49879">
    <property type="entry name" value="SMAD/FHA domain"/>
    <property type="match status" value="1"/>
</dbReference>
<dbReference type="Proteomes" id="UP001363151">
    <property type="component" value="Unassembled WGS sequence"/>
</dbReference>
<dbReference type="SMART" id="SM00129">
    <property type="entry name" value="KISc"/>
    <property type="match status" value="1"/>
</dbReference>
<keyword evidence="7" id="KW-0493">Microtubule</keyword>
<keyword evidence="11" id="KW-1185">Reference proteome</keyword>
<proteinExistence type="inferred from homology"/>
<dbReference type="Gene3D" id="2.60.200.20">
    <property type="match status" value="1"/>
</dbReference>
<feature type="region of interest" description="Disordered" evidence="8">
    <location>
        <begin position="482"/>
        <end position="507"/>
    </location>
</feature>